<reference evidence="1" key="2">
    <citation type="submission" date="2019-07" db="EMBL/GenBank/DDBJ databases">
        <authorList>
            <person name="Yang Y."/>
            <person name="Bocs S."/>
            <person name="Baudouin L."/>
        </authorList>
    </citation>
    <scope>NUCLEOTIDE SEQUENCE</scope>
    <source>
        <tissue evidence="1">Spear leaf of Hainan Tall coconut</tissue>
    </source>
</reference>
<dbReference type="OrthoDB" id="694673at2759"/>
<proteinExistence type="predicted"/>
<dbReference type="EMBL" id="CM017878">
    <property type="protein sequence ID" value="KAG1354012.1"/>
    <property type="molecule type" value="Genomic_DNA"/>
</dbReference>
<dbReference type="PANTHER" id="PTHR34538:SF4">
    <property type="entry name" value="EXPRESSED PROTEIN"/>
    <property type="match status" value="1"/>
</dbReference>
<reference evidence="1" key="1">
    <citation type="journal article" date="2017" name="Gigascience">
        <title>The genome draft of coconut (Cocos nucifera).</title>
        <authorList>
            <person name="Xiao Y."/>
            <person name="Xu P."/>
            <person name="Fan H."/>
            <person name="Baudouin L."/>
            <person name="Xia W."/>
            <person name="Bocs S."/>
            <person name="Xu J."/>
            <person name="Li Q."/>
            <person name="Guo A."/>
            <person name="Zhou L."/>
            <person name="Li J."/>
            <person name="Wu Y."/>
            <person name="Ma Z."/>
            <person name="Armero A."/>
            <person name="Issali A.E."/>
            <person name="Liu N."/>
            <person name="Peng M."/>
            <person name="Yang Y."/>
        </authorList>
    </citation>
    <scope>NUCLEOTIDE SEQUENCE</scope>
    <source>
        <tissue evidence="1">Spear leaf of Hainan Tall coconut</tissue>
    </source>
</reference>
<dbReference type="Proteomes" id="UP000797356">
    <property type="component" value="Chromosome 7"/>
</dbReference>
<keyword evidence="2" id="KW-1185">Reference proteome</keyword>
<organism evidence="1 2">
    <name type="scientific">Cocos nucifera</name>
    <name type="common">Coconut palm</name>
    <dbReference type="NCBI Taxonomy" id="13894"/>
    <lineage>
        <taxon>Eukaryota</taxon>
        <taxon>Viridiplantae</taxon>
        <taxon>Streptophyta</taxon>
        <taxon>Embryophyta</taxon>
        <taxon>Tracheophyta</taxon>
        <taxon>Spermatophyta</taxon>
        <taxon>Magnoliopsida</taxon>
        <taxon>Liliopsida</taxon>
        <taxon>Arecaceae</taxon>
        <taxon>Arecoideae</taxon>
        <taxon>Cocoseae</taxon>
        <taxon>Attaleinae</taxon>
        <taxon>Cocos</taxon>
    </lineage>
</organism>
<name>A0A8K0IE43_COCNU</name>
<evidence type="ECO:0000313" key="2">
    <source>
        <dbReference type="Proteomes" id="UP000797356"/>
    </source>
</evidence>
<evidence type="ECO:0000313" key="1">
    <source>
        <dbReference type="EMBL" id="KAG1354012.1"/>
    </source>
</evidence>
<dbReference type="AlphaFoldDB" id="A0A8K0IE43"/>
<comment type="caution">
    <text evidence="1">The sequence shown here is derived from an EMBL/GenBank/DDBJ whole genome shotgun (WGS) entry which is preliminary data.</text>
</comment>
<accession>A0A8K0IE43</accession>
<protein>
    <submittedName>
        <fullName evidence="1">Uncharacterized protein</fullName>
    </submittedName>
</protein>
<sequence length="80" mass="9303">MILLNLGGKKRIHAMNWTKRLTKEDGGGSLVKARRSTPMRQMFWKVKSQWRLALRSRSSVRFGYDPESYSQNFDDGSLPQ</sequence>
<dbReference type="PANTHER" id="PTHR34538">
    <property type="entry name" value="EXPRESSED PROTEIN"/>
    <property type="match status" value="1"/>
</dbReference>
<gene>
    <name evidence="1" type="ORF">COCNU_07G001240</name>
</gene>